<feature type="transmembrane region" description="Helical" evidence="9">
    <location>
        <begin position="144"/>
        <end position="165"/>
    </location>
</feature>
<keyword evidence="5 9" id="KW-1133">Transmembrane helix</keyword>
<keyword evidence="6 9" id="KW-0472">Membrane</keyword>
<gene>
    <name evidence="10" type="ORF">SSP0437_LOCUS4900</name>
</gene>
<dbReference type="GO" id="GO:0016020">
    <property type="term" value="C:membrane"/>
    <property type="evidence" value="ECO:0007669"/>
    <property type="project" value="UniProtKB-SubCell"/>
</dbReference>
<comment type="cofactor">
    <cofactor evidence="8">
        <name>Zn(2+)</name>
        <dbReference type="ChEBI" id="CHEBI:29105"/>
    </cofactor>
</comment>
<keyword evidence="7" id="KW-0479">Metal-binding</keyword>
<comment type="subcellular location">
    <subcellularLocation>
        <location evidence="1">Membrane</location>
        <topology evidence="1">Multi-pass membrane protein</topology>
    </subcellularLocation>
</comment>
<feature type="transmembrane region" description="Helical" evidence="9">
    <location>
        <begin position="177"/>
        <end position="193"/>
    </location>
</feature>
<dbReference type="EMBL" id="HBGL01006367">
    <property type="protein sequence ID" value="CAD9294480.1"/>
    <property type="molecule type" value="Transcribed_RNA"/>
</dbReference>
<evidence type="ECO:0000313" key="10">
    <source>
        <dbReference type="EMBL" id="CAD9294480.1"/>
    </source>
</evidence>
<feature type="transmembrane region" description="Helical" evidence="9">
    <location>
        <begin position="34"/>
        <end position="54"/>
    </location>
</feature>
<sequence length="249" mass="27193">MPQPIIPIPPDCPWSTWARGNVGWCESVTRCGVIVNPVLASTNILYALVGLYLLRHAKSSSFRYTKQMGLASMLVGISSGSYHATCTLFFQLFDFVGMYAYLALPLSLNLVRAALIAPDKLWPSYASILALSAAGIPLCQSVGLPYQLIVFGLILACLGLDLHCARTSGGFGAEGRWLGWTVFFIASAAVFSATDQLNIHCYPESLYQGHGVWHLLGAISMYFHHGYYVALVDAGKMPSGRVRPQKQRE</sequence>
<dbReference type="InterPro" id="IPR008901">
    <property type="entry name" value="ACER"/>
</dbReference>
<protein>
    <recommendedName>
        <fullName evidence="11">Alkaline ceramidase</fullName>
    </recommendedName>
</protein>
<feature type="transmembrane region" description="Helical" evidence="9">
    <location>
        <begin position="213"/>
        <end position="231"/>
    </location>
</feature>
<feature type="binding site" evidence="8">
    <location>
        <position position="83"/>
    </location>
    <ligand>
        <name>Zn(2+)</name>
        <dbReference type="ChEBI" id="CHEBI:29105"/>
        <note>catalytic</note>
    </ligand>
</feature>
<evidence type="ECO:0000256" key="8">
    <source>
        <dbReference type="PIRSR" id="PIRSR608901-2"/>
    </source>
</evidence>
<dbReference type="GO" id="GO:0006672">
    <property type="term" value="P:ceramide metabolic process"/>
    <property type="evidence" value="ECO:0007669"/>
    <property type="project" value="InterPro"/>
</dbReference>
<keyword evidence="3 9" id="KW-0812">Transmembrane</keyword>
<dbReference type="GO" id="GO:0016811">
    <property type="term" value="F:hydrolase activity, acting on carbon-nitrogen (but not peptide) bonds, in linear amides"/>
    <property type="evidence" value="ECO:0007669"/>
    <property type="project" value="InterPro"/>
</dbReference>
<reference evidence="10" key="1">
    <citation type="submission" date="2021-01" db="EMBL/GenBank/DDBJ databases">
        <authorList>
            <person name="Corre E."/>
            <person name="Pelletier E."/>
            <person name="Niang G."/>
            <person name="Scheremetjew M."/>
            <person name="Finn R."/>
            <person name="Kale V."/>
            <person name="Holt S."/>
            <person name="Cochrane G."/>
            <person name="Meng A."/>
            <person name="Brown T."/>
            <person name="Cohen L."/>
        </authorList>
    </citation>
    <scope>NUCLEOTIDE SEQUENCE</scope>
    <source>
        <strain evidence="10">ATCC 50979</strain>
    </source>
</reference>
<accession>A0A7S1VBP5</accession>
<evidence type="ECO:0000256" key="6">
    <source>
        <dbReference type="ARBA" id="ARBA00023136"/>
    </source>
</evidence>
<dbReference type="AlphaFoldDB" id="A0A7S1VBP5"/>
<evidence type="ECO:0000256" key="5">
    <source>
        <dbReference type="ARBA" id="ARBA00022989"/>
    </source>
</evidence>
<keyword evidence="4" id="KW-0378">Hydrolase</keyword>
<feature type="transmembrane region" description="Helical" evidence="9">
    <location>
        <begin position="98"/>
        <end position="115"/>
    </location>
</feature>
<evidence type="ECO:0000256" key="7">
    <source>
        <dbReference type="PIRSR" id="PIRSR608901-1"/>
    </source>
</evidence>
<feature type="binding site" evidence="7">
    <location>
        <position position="26"/>
    </location>
    <ligand>
        <name>Ca(2+)</name>
        <dbReference type="ChEBI" id="CHEBI:29108"/>
    </ligand>
</feature>
<evidence type="ECO:0008006" key="11">
    <source>
        <dbReference type="Google" id="ProtNLM"/>
    </source>
</evidence>
<evidence type="ECO:0000256" key="3">
    <source>
        <dbReference type="ARBA" id="ARBA00022692"/>
    </source>
</evidence>
<feature type="transmembrane region" description="Helical" evidence="9">
    <location>
        <begin position="122"/>
        <end position="138"/>
    </location>
</feature>
<name>A0A7S1VBP5_9EUKA</name>
<keyword evidence="8" id="KW-0862">Zinc</keyword>
<feature type="transmembrane region" description="Helical" evidence="9">
    <location>
        <begin position="74"/>
        <end position="92"/>
    </location>
</feature>
<dbReference type="GO" id="GO:0046872">
    <property type="term" value="F:metal ion binding"/>
    <property type="evidence" value="ECO:0007669"/>
    <property type="project" value="UniProtKB-KW"/>
</dbReference>
<feature type="binding site" evidence="8">
    <location>
        <position position="214"/>
    </location>
    <ligand>
        <name>Zn(2+)</name>
        <dbReference type="ChEBI" id="CHEBI:29105"/>
        <note>catalytic</note>
    </ligand>
</feature>
<feature type="binding site" evidence="8">
    <location>
        <position position="210"/>
    </location>
    <ligand>
        <name>Zn(2+)</name>
        <dbReference type="ChEBI" id="CHEBI:29105"/>
        <note>catalytic</note>
    </ligand>
</feature>
<organism evidence="10">
    <name type="scientific">Sexangularia sp. CB-2014</name>
    <dbReference type="NCBI Taxonomy" id="1486929"/>
    <lineage>
        <taxon>Eukaryota</taxon>
        <taxon>Amoebozoa</taxon>
        <taxon>Tubulinea</taxon>
        <taxon>Elardia</taxon>
        <taxon>Arcellinida</taxon>
        <taxon>Arcellinida incertae sedis</taxon>
        <taxon>Sexangularia</taxon>
    </lineage>
</organism>
<keyword evidence="7" id="KW-0106">Calcium</keyword>
<evidence type="ECO:0000256" key="9">
    <source>
        <dbReference type="SAM" id="Phobius"/>
    </source>
</evidence>
<evidence type="ECO:0000256" key="4">
    <source>
        <dbReference type="ARBA" id="ARBA00022801"/>
    </source>
</evidence>
<evidence type="ECO:0000256" key="2">
    <source>
        <dbReference type="ARBA" id="ARBA00009780"/>
    </source>
</evidence>
<evidence type="ECO:0000256" key="1">
    <source>
        <dbReference type="ARBA" id="ARBA00004141"/>
    </source>
</evidence>
<dbReference type="Pfam" id="PF05875">
    <property type="entry name" value="Ceramidase"/>
    <property type="match status" value="1"/>
</dbReference>
<feature type="binding site" evidence="7">
    <location>
        <position position="24"/>
    </location>
    <ligand>
        <name>Ca(2+)</name>
        <dbReference type="ChEBI" id="CHEBI:29108"/>
    </ligand>
</feature>
<proteinExistence type="inferred from homology"/>
<comment type="similarity">
    <text evidence="2">Belongs to the alkaline ceramidase family.</text>
</comment>